<proteinExistence type="predicted"/>
<comment type="caution">
    <text evidence="2">The sequence shown here is derived from an EMBL/GenBank/DDBJ whole genome shotgun (WGS) entry which is preliminary data.</text>
</comment>
<reference evidence="3" key="1">
    <citation type="journal article" date="2017" name="bioRxiv">
        <title>Conservation of a gene cluster reveals novel cercosporin biosynthetic mechanisms and extends production to the genus Colletotrichum.</title>
        <authorList>
            <person name="de Jonge R."/>
            <person name="Ebert M.K."/>
            <person name="Huitt-Roehl C.R."/>
            <person name="Pal P."/>
            <person name="Suttle J.C."/>
            <person name="Spanner R.E."/>
            <person name="Neubauer J.D."/>
            <person name="Jurick W.M.II."/>
            <person name="Stott K.A."/>
            <person name="Secor G.A."/>
            <person name="Thomma B.P.H.J."/>
            <person name="Van de Peer Y."/>
            <person name="Townsend C.A."/>
            <person name="Bolton M.D."/>
        </authorList>
    </citation>
    <scope>NUCLEOTIDE SEQUENCE [LARGE SCALE GENOMIC DNA]</scope>
    <source>
        <strain evidence="3">CBS538.71</strain>
    </source>
</reference>
<evidence type="ECO:0000259" key="1">
    <source>
        <dbReference type="Pfam" id="PF06985"/>
    </source>
</evidence>
<accession>A0A2S6BUU0</accession>
<dbReference type="PANTHER" id="PTHR24148">
    <property type="entry name" value="ANKYRIN REPEAT DOMAIN-CONTAINING PROTEIN 39 HOMOLOG-RELATED"/>
    <property type="match status" value="1"/>
</dbReference>
<keyword evidence="3" id="KW-1185">Reference proteome</keyword>
<evidence type="ECO:0000313" key="3">
    <source>
        <dbReference type="Proteomes" id="UP000237631"/>
    </source>
</evidence>
<dbReference type="STRING" id="357750.A0A2S6BUU0"/>
<evidence type="ECO:0000313" key="2">
    <source>
        <dbReference type="EMBL" id="PPJ51250.1"/>
    </source>
</evidence>
<dbReference type="Pfam" id="PF06985">
    <property type="entry name" value="HET"/>
    <property type="match status" value="1"/>
</dbReference>
<dbReference type="EMBL" id="PNEN01001761">
    <property type="protein sequence ID" value="PPJ51250.1"/>
    <property type="molecule type" value="Genomic_DNA"/>
</dbReference>
<dbReference type="OrthoDB" id="3647231at2759"/>
<sequence length="542" mass="61661">MQPLQDPEQQIRLLRLLPGQQDEVVALELKTFYRGKEPGYKAISYTWGDLDNQEEVLIDEVPHLVTLNCHYALWQTRLHYAHSWIWIDSLCINQNDLTEKGYQVKCIGTTFASAHLVLCCIGCDNEDVDTIDEIWPGMLVEKISEHSAVDKTLGYFDKYFPRPLTNLHSYSAGLVKLRTACQHFCNRRYWKRLWVLQECKLAKRNLMLCGRRKDSTILLENLDMLGPHLLPTISFHYTLLFSFDGLQRPTNSKGFSFELLTRLGCTDARDRVYGTLSFIKWMENENCIYPDYTRSALDLARKLLPFAAQHDQGLQLLAMLRIEGSDLALRRLVTGRLLTNPSSSGPNPASFIDCERMIQKFVCVVEDCKGQFICSGAAPYAWAEGSLGLVLLDHELSQAGLRGGHEMVDRVRKAIDDQTMRPLFHESRAMALLCPSTRSGDLLLIADDVNACLILRPMYYPGRYQIVGQGLLLQSYYKLPACNIGAVKIRTTIDNLLVFWAQDLSLPSTEHSNLGVVGIDHRARLERLWTRIDGEVTIRSAN</sequence>
<protein>
    <recommendedName>
        <fullName evidence="1">Heterokaryon incompatibility domain-containing protein</fullName>
    </recommendedName>
</protein>
<organism evidence="2 3">
    <name type="scientific">Cercospora berteroae</name>
    <dbReference type="NCBI Taxonomy" id="357750"/>
    <lineage>
        <taxon>Eukaryota</taxon>
        <taxon>Fungi</taxon>
        <taxon>Dikarya</taxon>
        <taxon>Ascomycota</taxon>
        <taxon>Pezizomycotina</taxon>
        <taxon>Dothideomycetes</taxon>
        <taxon>Dothideomycetidae</taxon>
        <taxon>Mycosphaerellales</taxon>
        <taxon>Mycosphaerellaceae</taxon>
        <taxon>Cercospora</taxon>
    </lineage>
</organism>
<name>A0A2S6BUU0_9PEZI</name>
<dbReference type="AlphaFoldDB" id="A0A2S6BUU0"/>
<dbReference type="InterPro" id="IPR010730">
    <property type="entry name" value="HET"/>
</dbReference>
<dbReference type="Proteomes" id="UP000237631">
    <property type="component" value="Unassembled WGS sequence"/>
</dbReference>
<dbReference type="InterPro" id="IPR052895">
    <property type="entry name" value="HetReg/Transcr_Mod"/>
</dbReference>
<feature type="domain" description="Heterokaryon incompatibility" evidence="1">
    <location>
        <begin position="40"/>
        <end position="198"/>
    </location>
</feature>
<gene>
    <name evidence="2" type="ORF">CBER1_08179</name>
</gene>
<dbReference type="PANTHER" id="PTHR24148:SF64">
    <property type="entry name" value="HETEROKARYON INCOMPATIBILITY DOMAIN-CONTAINING PROTEIN"/>
    <property type="match status" value="1"/>
</dbReference>